<evidence type="ECO:0000259" key="1">
    <source>
        <dbReference type="PROSITE" id="PS50053"/>
    </source>
</evidence>
<dbReference type="InParanoid" id="A0A672N3H6"/>
<evidence type="ECO:0000313" key="3">
    <source>
        <dbReference type="Proteomes" id="UP000472262"/>
    </source>
</evidence>
<name>A0A672N3H6_SINGR</name>
<dbReference type="AlphaFoldDB" id="A0A672N3H6"/>
<sequence length="91" mass="10402">MIYQLVIIGAKGEKKHVNVANSEEEFRNTTVEELRRKIQLINPDCKSNTQVSYRLFYRHTSLEDHDTLGDHGIRNMDTLFVVVRLPGGGGM</sequence>
<dbReference type="Ensembl" id="ENSSGRT00000047927.1">
    <property type="protein sequence ID" value="ENSSGRP00000044774.1"/>
    <property type="gene ID" value="ENSSGRG00000024071.1"/>
</dbReference>
<dbReference type="Gene3D" id="3.10.20.90">
    <property type="entry name" value="Phosphatidylinositol 3-kinase Catalytic Subunit, Chain A, domain 1"/>
    <property type="match status" value="1"/>
</dbReference>
<evidence type="ECO:0000313" key="2">
    <source>
        <dbReference type="Ensembl" id="ENSSGRP00000044774.1"/>
    </source>
</evidence>
<accession>A0A672N3H6</accession>
<keyword evidence="3" id="KW-1185">Reference proteome</keyword>
<dbReference type="SUPFAM" id="SSF54236">
    <property type="entry name" value="Ubiquitin-like"/>
    <property type="match status" value="1"/>
</dbReference>
<protein>
    <submittedName>
        <fullName evidence="2">Zgc:194655</fullName>
    </submittedName>
</protein>
<reference evidence="2" key="2">
    <citation type="submission" date="2025-09" db="UniProtKB">
        <authorList>
            <consortium name="Ensembl"/>
        </authorList>
    </citation>
    <scope>IDENTIFICATION</scope>
</reference>
<dbReference type="Pfam" id="PF00240">
    <property type="entry name" value="ubiquitin"/>
    <property type="match status" value="1"/>
</dbReference>
<dbReference type="PROSITE" id="PS50053">
    <property type="entry name" value="UBIQUITIN_2"/>
    <property type="match status" value="1"/>
</dbReference>
<dbReference type="CDD" id="cd17039">
    <property type="entry name" value="Ubl_ubiquitin_like"/>
    <property type="match status" value="1"/>
</dbReference>
<dbReference type="OMA" id="HDERHMS"/>
<reference evidence="2" key="1">
    <citation type="submission" date="2025-08" db="UniProtKB">
        <authorList>
            <consortium name="Ensembl"/>
        </authorList>
    </citation>
    <scope>IDENTIFICATION</scope>
</reference>
<dbReference type="InterPro" id="IPR029071">
    <property type="entry name" value="Ubiquitin-like_domsf"/>
</dbReference>
<dbReference type="InterPro" id="IPR000626">
    <property type="entry name" value="Ubiquitin-like_dom"/>
</dbReference>
<feature type="domain" description="Ubiquitin-like" evidence="1">
    <location>
        <begin position="30"/>
        <end position="88"/>
    </location>
</feature>
<organism evidence="2 3">
    <name type="scientific">Sinocyclocheilus grahami</name>
    <name type="common">Dianchi golden-line fish</name>
    <name type="synonym">Barbus grahami</name>
    <dbReference type="NCBI Taxonomy" id="75366"/>
    <lineage>
        <taxon>Eukaryota</taxon>
        <taxon>Metazoa</taxon>
        <taxon>Chordata</taxon>
        <taxon>Craniata</taxon>
        <taxon>Vertebrata</taxon>
        <taxon>Euteleostomi</taxon>
        <taxon>Actinopterygii</taxon>
        <taxon>Neopterygii</taxon>
        <taxon>Teleostei</taxon>
        <taxon>Ostariophysi</taxon>
        <taxon>Cypriniformes</taxon>
        <taxon>Cyprinidae</taxon>
        <taxon>Cyprininae</taxon>
        <taxon>Sinocyclocheilus</taxon>
    </lineage>
</organism>
<dbReference type="Proteomes" id="UP000472262">
    <property type="component" value="Unassembled WGS sequence"/>
</dbReference>
<proteinExistence type="predicted"/>